<dbReference type="AlphaFoldDB" id="A0A915CRF2"/>
<reference evidence="2" key="1">
    <citation type="submission" date="2022-11" db="UniProtKB">
        <authorList>
            <consortium name="WormBaseParasite"/>
        </authorList>
    </citation>
    <scope>IDENTIFICATION</scope>
</reference>
<keyword evidence="1" id="KW-1185">Reference proteome</keyword>
<sequence length="362" mass="41723">MTISSNDQFYQIFSYFSRKELILLQTVNHTVNDFIQHFFQNHPPYICLKYVYLDAFGDCYTNGRNEVKNGRKVCIYGHITGPSRGPLLIPGWTGSPIITPTNLTVPGTDICWRRKFHKLHPLLLSKFLRVKQTDIVFLEPASTKSSRQFISKILQLSHLWEGQRLEVTMYYVDLPAELLPVFALAKVLVIQLNLHRKEWYTHKICERNVGEYRPLIPSASLLDFYQLQQCQRLIVPVYGTIEVNIEDLVDYLNSKPLPNNQSRELCLLVGACTNLDIDKLFKLLVQKFMSAASCCSYAFLFGGGKLEPKLSPANNSRTKEKLEMHILNAPSIYYPTEPCFWHILTRAGISDHGAFYFFQNSR</sequence>
<dbReference type="Proteomes" id="UP000887574">
    <property type="component" value="Unplaced"/>
</dbReference>
<name>A0A915CRF2_9BILA</name>
<evidence type="ECO:0000313" key="2">
    <source>
        <dbReference type="WBParaSite" id="jg11845"/>
    </source>
</evidence>
<proteinExistence type="predicted"/>
<protein>
    <submittedName>
        <fullName evidence="2">F-box domain-containing protein</fullName>
    </submittedName>
</protein>
<organism evidence="1 2">
    <name type="scientific">Ditylenchus dipsaci</name>
    <dbReference type="NCBI Taxonomy" id="166011"/>
    <lineage>
        <taxon>Eukaryota</taxon>
        <taxon>Metazoa</taxon>
        <taxon>Ecdysozoa</taxon>
        <taxon>Nematoda</taxon>
        <taxon>Chromadorea</taxon>
        <taxon>Rhabditida</taxon>
        <taxon>Tylenchina</taxon>
        <taxon>Tylenchomorpha</taxon>
        <taxon>Sphaerularioidea</taxon>
        <taxon>Anguinidae</taxon>
        <taxon>Anguininae</taxon>
        <taxon>Ditylenchus</taxon>
    </lineage>
</organism>
<accession>A0A915CRF2</accession>
<dbReference type="WBParaSite" id="jg11845">
    <property type="protein sequence ID" value="jg11845"/>
    <property type="gene ID" value="jg11845"/>
</dbReference>
<evidence type="ECO:0000313" key="1">
    <source>
        <dbReference type="Proteomes" id="UP000887574"/>
    </source>
</evidence>